<sequence length="46" mass="5476">MEYTARQHREFDRQRERKQVKNGMIKAIILTDISFFGMGLIVGLMF</sequence>
<name>X1HZQ5_9ZZZZ</name>
<evidence type="ECO:0000256" key="1">
    <source>
        <dbReference type="SAM" id="Phobius"/>
    </source>
</evidence>
<organism evidence="2">
    <name type="scientific">marine sediment metagenome</name>
    <dbReference type="NCBI Taxonomy" id="412755"/>
    <lineage>
        <taxon>unclassified sequences</taxon>
        <taxon>metagenomes</taxon>
        <taxon>ecological metagenomes</taxon>
    </lineage>
</organism>
<protein>
    <submittedName>
        <fullName evidence="2">Uncharacterized protein</fullName>
    </submittedName>
</protein>
<evidence type="ECO:0000313" key="2">
    <source>
        <dbReference type="EMBL" id="GAH50798.1"/>
    </source>
</evidence>
<keyword evidence="1" id="KW-1133">Transmembrane helix</keyword>
<comment type="caution">
    <text evidence="2">The sequence shown here is derived from an EMBL/GenBank/DDBJ whole genome shotgun (WGS) entry which is preliminary data.</text>
</comment>
<reference evidence="2" key="1">
    <citation type="journal article" date="2014" name="Front. Microbiol.">
        <title>High frequency of phylogenetically diverse reductive dehalogenase-homologous genes in deep subseafloor sedimentary metagenomes.</title>
        <authorList>
            <person name="Kawai M."/>
            <person name="Futagami T."/>
            <person name="Toyoda A."/>
            <person name="Takaki Y."/>
            <person name="Nishi S."/>
            <person name="Hori S."/>
            <person name="Arai W."/>
            <person name="Tsubouchi T."/>
            <person name="Morono Y."/>
            <person name="Uchiyama I."/>
            <person name="Ito T."/>
            <person name="Fujiyama A."/>
            <person name="Inagaki F."/>
            <person name="Takami H."/>
        </authorList>
    </citation>
    <scope>NUCLEOTIDE SEQUENCE</scope>
    <source>
        <strain evidence="2">Expedition CK06-06</strain>
    </source>
</reference>
<gene>
    <name evidence="2" type="ORF">S03H2_29731</name>
</gene>
<keyword evidence="1" id="KW-0472">Membrane</keyword>
<keyword evidence="1" id="KW-0812">Transmembrane</keyword>
<dbReference type="EMBL" id="BARU01017958">
    <property type="protein sequence ID" value="GAH50798.1"/>
    <property type="molecule type" value="Genomic_DNA"/>
</dbReference>
<accession>X1HZQ5</accession>
<proteinExistence type="predicted"/>
<dbReference type="AlphaFoldDB" id="X1HZQ5"/>
<feature type="transmembrane region" description="Helical" evidence="1">
    <location>
        <begin position="23"/>
        <end position="45"/>
    </location>
</feature>